<evidence type="ECO:0008006" key="3">
    <source>
        <dbReference type="Google" id="ProtNLM"/>
    </source>
</evidence>
<dbReference type="AlphaFoldDB" id="A0A6J8CKI9"/>
<dbReference type="EMBL" id="CACVKT020005553">
    <property type="protein sequence ID" value="CAC5395647.1"/>
    <property type="molecule type" value="Genomic_DNA"/>
</dbReference>
<gene>
    <name evidence="1" type="ORF">MCOR_30292</name>
</gene>
<evidence type="ECO:0000313" key="2">
    <source>
        <dbReference type="Proteomes" id="UP000507470"/>
    </source>
</evidence>
<sequence length="367" mass="42488">MKDRKTKHNNYSIELQLNDSILPNVDKAVHLEKQRSKTDKETIENTVSNKITKAIRTAYSLMSAGFHGNNGLDPSTCIHILKTYIIPTLIYGLEIIVTDETNMEKLLKFHKRMIKQIISVTQNTSDVVPYIISGLIPIVGQIHLRTLTYVYNIFLLPETSTEKQLSRRQLYLKSVQSNSWFNIVKKIFWKYNLPDIYLQLETPYKKMQLKQLIYQEVFKYWKDQMTTLVKLYKHLGYLNLESYNPGKQHPLIFIPTQSARDTYRILVSGSYIFQANRSRFNQNQKVAKCLLCGEDDEDMKLFLLNCTILESTRHATTQDIEIKLYKTCKLKLAQINTTYIGLLISTNTLKGTSNAGISLQRAFVQPA</sequence>
<dbReference type="Proteomes" id="UP000507470">
    <property type="component" value="Unassembled WGS sequence"/>
</dbReference>
<evidence type="ECO:0000313" key="1">
    <source>
        <dbReference type="EMBL" id="CAC5395647.1"/>
    </source>
</evidence>
<organism evidence="1 2">
    <name type="scientific">Mytilus coruscus</name>
    <name type="common">Sea mussel</name>
    <dbReference type="NCBI Taxonomy" id="42192"/>
    <lineage>
        <taxon>Eukaryota</taxon>
        <taxon>Metazoa</taxon>
        <taxon>Spiralia</taxon>
        <taxon>Lophotrochozoa</taxon>
        <taxon>Mollusca</taxon>
        <taxon>Bivalvia</taxon>
        <taxon>Autobranchia</taxon>
        <taxon>Pteriomorphia</taxon>
        <taxon>Mytilida</taxon>
        <taxon>Mytiloidea</taxon>
        <taxon>Mytilidae</taxon>
        <taxon>Mytilinae</taxon>
        <taxon>Mytilus</taxon>
    </lineage>
</organism>
<name>A0A6J8CKI9_MYTCO</name>
<keyword evidence="2" id="KW-1185">Reference proteome</keyword>
<proteinExistence type="predicted"/>
<accession>A0A6J8CKI9</accession>
<protein>
    <recommendedName>
        <fullName evidence="3">Reverse transcriptase zinc-binding domain-containing protein</fullName>
    </recommendedName>
</protein>
<reference evidence="1 2" key="1">
    <citation type="submission" date="2020-06" db="EMBL/GenBank/DDBJ databases">
        <authorList>
            <person name="Li R."/>
            <person name="Bekaert M."/>
        </authorList>
    </citation>
    <scope>NUCLEOTIDE SEQUENCE [LARGE SCALE GENOMIC DNA]</scope>
    <source>
        <strain evidence="2">wild</strain>
    </source>
</reference>